<feature type="signal peptide" evidence="1">
    <location>
        <begin position="1"/>
        <end position="22"/>
    </location>
</feature>
<feature type="chain" id="PRO_5005597918" description="Lipoprotein" evidence="1">
    <location>
        <begin position="23"/>
        <end position="171"/>
    </location>
</feature>
<sequence>MKIFGKSKVLPLASVLTGLALLGGCGTAITSSNNPSHERARLWWDYKSLPVKFIGTVPGQTDATLAALYPTQDGVASADSRRIVMYLNAVRLPAKDELCSAETEFAQGGPKGGLTQVTAAMCDGSKEITRTSGQIATDGASARWLTIGFDNIRDQLYTALTPGANHPYMGN</sequence>
<keyword evidence="1" id="KW-0732">Signal</keyword>
<evidence type="ECO:0000256" key="1">
    <source>
        <dbReference type="SAM" id="SignalP"/>
    </source>
</evidence>
<evidence type="ECO:0000313" key="3">
    <source>
        <dbReference type="Proteomes" id="UP000037566"/>
    </source>
</evidence>
<comment type="caution">
    <text evidence="2">The sequence shown here is derived from an EMBL/GenBank/DDBJ whole genome shotgun (WGS) entry which is preliminary data.</text>
</comment>
<organism evidence="2 3">
    <name type="scientific">Komagataeibacter europaeus</name>
    <name type="common">Gluconacetobacter europaeus</name>
    <dbReference type="NCBI Taxonomy" id="33995"/>
    <lineage>
        <taxon>Bacteria</taxon>
        <taxon>Pseudomonadati</taxon>
        <taxon>Pseudomonadota</taxon>
        <taxon>Alphaproteobacteria</taxon>
        <taxon>Acetobacterales</taxon>
        <taxon>Acetobacteraceae</taxon>
        <taxon>Komagataeibacter</taxon>
    </lineage>
</organism>
<dbReference type="EMBL" id="LHUQ01000046">
    <property type="protein sequence ID" value="KON63049.1"/>
    <property type="molecule type" value="Genomic_DNA"/>
</dbReference>
<name>A0A0M0ECQ5_KOMEU</name>
<evidence type="ECO:0000313" key="2">
    <source>
        <dbReference type="EMBL" id="KON63049.1"/>
    </source>
</evidence>
<protein>
    <recommendedName>
        <fullName evidence="4">Lipoprotein</fullName>
    </recommendedName>
</protein>
<dbReference type="Proteomes" id="UP000037566">
    <property type="component" value="Unassembled WGS sequence"/>
</dbReference>
<gene>
    <name evidence="2" type="ORF">KOEU_34540</name>
</gene>
<dbReference type="PROSITE" id="PS51257">
    <property type="entry name" value="PROKAR_LIPOPROTEIN"/>
    <property type="match status" value="1"/>
</dbReference>
<proteinExistence type="predicted"/>
<dbReference type="AlphaFoldDB" id="A0A0M0ECQ5"/>
<dbReference type="OrthoDB" id="7278320at2"/>
<reference evidence="2" key="1">
    <citation type="submission" date="2015-08" db="EMBL/GenBank/DDBJ databases">
        <title>Draft genome sequence of Komagataeibacter europaeus CECT 8546 a cellulose producer strain from vinegar produced by the traditional method.</title>
        <authorList>
            <person name="Poehlein A."/>
            <person name="Valera M.J."/>
            <person name="Haack F.S."/>
            <person name="Mas A."/>
            <person name="Daniel R."/>
            <person name="Streit W.R."/>
            <person name="Mateo E."/>
        </authorList>
    </citation>
    <scope>NUCLEOTIDE SEQUENCE [LARGE SCALE GENOMIC DNA]</scope>
    <source>
        <strain evidence="2">CECT 8546</strain>
    </source>
</reference>
<keyword evidence="3" id="KW-1185">Reference proteome</keyword>
<dbReference type="RefSeq" id="WP_010510917.1">
    <property type="nucleotide sequence ID" value="NZ_LHUQ01000046.1"/>
</dbReference>
<dbReference type="PATRIC" id="fig|33995.3.peg.3824"/>
<evidence type="ECO:0008006" key="4">
    <source>
        <dbReference type="Google" id="ProtNLM"/>
    </source>
</evidence>
<accession>A0A0M0ECQ5</accession>